<evidence type="ECO:0000313" key="17">
    <source>
        <dbReference type="EnsemblMetazoa" id="LLOJ000494-PA"/>
    </source>
</evidence>
<dbReference type="GO" id="GO:0005874">
    <property type="term" value="C:microtubule"/>
    <property type="evidence" value="ECO:0007669"/>
    <property type="project" value="UniProtKB-KW"/>
</dbReference>
<keyword evidence="3" id="KW-0963">Cytoplasm</keyword>
<dbReference type="PANTHER" id="PTHR45703">
    <property type="entry name" value="DYNEIN HEAVY CHAIN"/>
    <property type="match status" value="1"/>
</dbReference>
<dbReference type="PANTHER" id="PTHR45703:SF8">
    <property type="entry name" value="DYNEINS HEAVY CHAIN"/>
    <property type="match status" value="1"/>
</dbReference>
<dbReference type="Gene3D" id="1.20.920.30">
    <property type="match status" value="1"/>
</dbReference>
<protein>
    <recommendedName>
        <fullName evidence="19">Dyneins heavy chain</fullName>
    </recommendedName>
</protein>
<dbReference type="Gene3D" id="1.20.920.20">
    <property type="match status" value="1"/>
</dbReference>
<evidence type="ECO:0000256" key="12">
    <source>
        <dbReference type="ARBA" id="ARBA00023273"/>
    </source>
</evidence>
<evidence type="ECO:0000256" key="8">
    <source>
        <dbReference type="ARBA" id="ARBA00023054"/>
    </source>
</evidence>
<comment type="subcellular location">
    <subcellularLocation>
        <location evidence="1">Cytoplasm</location>
        <location evidence="1">Cytoskeleton</location>
        <location evidence="1">Cilium axoneme</location>
    </subcellularLocation>
</comment>
<keyword evidence="5" id="KW-0547">Nucleotide-binding</keyword>
<accession>A0A1B0C972</accession>
<organism evidence="17 18">
    <name type="scientific">Lutzomyia longipalpis</name>
    <name type="common">Sand fly</name>
    <dbReference type="NCBI Taxonomy" id="7200"/>
    <lineage>
        <taxon>Eukaryota</taxon>
        <taxon>Metazoa</taxon>
        <taxon>Ecdysozoa</taxon>
        <taxon>Arthropoda</taxon>
        <taxon>Hexapoda</taxon>
        <taxon>Insecta</taxon>
        <taxon>Pterygota</taxon>
        <taxon>Neoptera</taxon>
        <taxon>Endopterygota</taxon>
        <taxon>Diptera</taxon>
        <taxon>Nematocera</taxon>
        <taxon>Psychodoidea</taxon>
        <taxon>Psychodidae</taxon>
        <taxon>Lutzomyia</taxon>
        <taxon>Lutzomyia</taxon>
    </lineage>
</organism>
<evidence type="ECO:0008006" key="19">
    <source>
        <dbReference type="Google" id="ProtNLM"/>
    </source>
</evidence>
<dbReference type="VEuPathDB" id="VectorBase:LLOJ000494"/>
<dbReference type="EnsemblMetazoa" id="LLOJ000494-RA">
    <property type="protein sequence ID" value="LLOJ000494-PA"/>
    <property type="gene ID" value="LLOJ000494"/>
</dbReference>
<evidence type="ECO:0000256" key="10">
    <source>
        <dbReference type="ARBA" id="ARBA00023175"/>
    </source>
</evidence>
<dbReference type="GO" id="GO:0051959">
    <property type="term" value="F:dynein light intermediate chain binding"/>
    <property type="evidence" value="ECO:0007669"/>
    <property type="project" value="InterPro"/>
</dbReference>
<dbReference type="Pfam" id="PF12780">
    <property type="entry name" value="AAA_8"/>
    <property type="match status" value="1"/>
</dbReference>
<evidence type="ECO:0000256" key="11">
    <source>
        <dbReference type="ARBA" id="ARBA00023212"/>
    </source>
</evidence>
<evidence type="ECO:0000256" key="13">
    <source>
        <dbReference type="SAM" id="Coils"/>
    </source>
</evidence>
<dbReference type="Pfam" id="PF12777">
    <property type="entry name" value="MT"/>
    <property type="match status" value="1"/>
</dbReference>
<evidence type="ECO:0000256" key="4">
    <source>
        <dbReference type="ARBA" id="ARBA00022701"/>
    </source>
</evidence>
<dbReference type="GO" id="GO:0030286">
    <property type="term" value="C:dynein complex"/>
    <property type="evidence" value="ECO:0007669"/>
    <property type="project" value="UniProtKB-KW"/>
</dbReference>
<comment type="similarity">
    <text evidence="2">Belongs to the dynein heavy chain family.</text>
</comment>
<evidence type="ECO:0000256" key="7">
    <source>
        <dbReference type="ARBA" id="ARBA00023017"/>
    </source>
</evidence>
<keyword evidence="6" id="KW-0067">ATP-binding</keyword>
<keyword evidence="10" id="KW-0505">Motor protein</keyword>
<dbReference type="AlphaFoldDB" id="A0A1B0C972"/>
<dbReference type="GO" id="GO:0005930">
    <property type="term" value="C:axoneme"/>
    <property type="evidence" value="ECO:0007669"/>
    <property type="project" value="UniProtKB-SubCell"/>
</dbReference>
<keyword evidence="9" id="KW-0969">Cilium</keyword>
<dbReference type="InterPro" id="IPR024743">
    <property type="entry name" value="Dynein_HC_stalk"/>
</dbReference>
<keyword evidence="11" id="KW-0206">Cytoskeleton</keyword>
<keyword evidence="8 13" id="KW-0175">Coiled coil</keyword>
<dbReference type="Proteomes" id="UP000092461">
    <property type="component" value="Unassembled WGS sequence"/>
</dbReference>
<evidence type="ECO:0000256" key="9">
    <source>
        <dbReference type="ARBA" id="ARBA00023069"/>
    </source>
</evidence>
<evidence type="ECO:0000313" key="18">
    <source>
        <dbReference type="Proteomes" id="UP000092461"/>
    </source>
</evidence>
<keyword evidence="12" id="KW-0966">Cell projection</keyword>
<dbReference type="VEuPathDB" id="VectorBase:LLONM1_007649"/>
<dbReference type="GO" id="GO:0007018">
    <property type="term" value="P:microtubule-based movement"/>
    <property type="evidence" value="ECO:0007669"/>
    <property type="project" value="InterPro"/>
</dbReference>
<proteinExistence type="inferred from homology"/>
<evidence type="ECO:0000259" key="16">
    <source>
        <dbReference type="Pfam" id="PF17857"/>
    </source>
</evidence>
<feature type="domain" description="Dynein heavy chain 3 AAA+ lid" evidence="16">
    <location>
        <begin position="323"/>
        <end position="417"/>
    </location>
</feature>
<feature type="domain" description="Dynein heavy chain coiled coil stalk" evidence="14">
    <location>
        <begin position="738"/>
        <end position="1000"/>
    </location>
</feature>
<evidence type="ECO:0000256" key="2">
    <source>
        <dbReference type="ARBA" id="ARBA00008887"/>
    </source>
</evidence>
<reference evidence="17" key="1">
    <citation type="submission" date="2020-05" db="UniProtKB">
        <authorList>
            <consortium name="EnsemblMetazoa"/>
        </authorList>
    </citation>
    <scope>IDENTIFICATION</scope>
    <source>
        <strain evidence="17">Jacobina</strain>
    </source>
</reference>
<dbReference type="GO" id="GO:0045505">
    <property type="term" value="F:dynein intermediate chain binding"/>
    <property type="evidence" value="ECO:0007669"/>
    <property type="project" value="InterPro"/>
</dbReference>
<name>A0A1B0C972_LUTLO</name>
<dbReference type="Gene3D" id="3.40.50.300">
    <property type="entry name" value="P-loop containing nucleotide triphosphate hydrolases"/>
    <property type="match status" value="1"/>
</dbReference>
<dbReference type="EMBL" id="AJWK01001972">
    <property type="status" value="NOT_ANNOTATED_CDS"/>
    <property type="molecule type" value="Genomic_DNA"/>
</dbReference>
<evidence type="ECO:0000256" key="6">
    <source>
        <dbReference type="ARBA" id="ARBA00022840"/>
    </source>
</evidence>
<dbReference type="Pfam" id="PF17857">
    <property type="entry name" value="AAA_lid_1"/>
    <property type="match status" value="1"/>
</dbReference>
<feature type="coiled-coil region" evidence="13">
    <location>
        <begin position="941"/>
        <end position="989"/>
    </location>
</feature>
<evidence type="ECO:0000256" key="1">
    <source>
        <dbReference type="ARBA" id="ARBA00004430"/>
    </source>
</evidence>
<evidence type="ECO:0000259" key="15">
    <source>
        <dbReference type="Pfam" id="PF12780"/>
    </source>
</evidence>
<evidence type="ECO:0000256" key="5">
    <source>
        <dbReference type="ARBA" id="ARBA00022741"/>
    </source>
</evidence>
<dbReference type="FunFam" id="3.40.50.300:FF:002141">
    <property type="entry name" value="Dynein heavy chain"/>
    <property type="match status" value="1"/>
</dbReference>
<dbReference type="Pfam" id="PF12775">
    <property type="entry name" value="AAA_7"/>
    <property type="match status" value="1"/>
</dbReference>
<dbReference type="SUPFAM" id="SSF52540">
    <property type="entry name" value="P-loop containing nucleoside triphosphate hydrolases"/>
    <property type="match status" value="2"/>
</dbReference>
<dbReference type="InterPro" id="IPR041589">
    <property type="entry name" value="DNAH3_AAA_lid_1"/>
</dbReference>
<feature type="coiled-coil region" evidence="13">
    <location>
        <begin position="722"/>
        <end position="807"/>
    </location>
</feature>
<dbReference type="InterPro" id="IPR026983">
    <property type="entry name" value="DHC"/>
</dbReference>
<evidence type="ECO:0000259" key="14">
    <source>
        <dbReference type="Pfam" id="PF12777"/>
    </source>
</evidence>
<dbReference type="InterPro" id="IPR027417">
    <property type="entry name" value="P-loop_NTPase"/>
</dbReference>
<dbReference type="GO" id="GO:0005524">
    <property type="term" value="F:ATP binding"/>
    <property type="evidence" value="ECO:0007669"/>
    <property type="project" value="UniProtKB-KW"/>
</dbReference>
<dbReference type="InterPro" id="IPR024317">
    <property type="entry name" value="Dynein_heavy_chain_D4_dom"/>
</dbReference>
<keyword evidence="18" id="KW-1185">Reference proteome</keyword>
<feature type="domain" description="Dynein heavy chain AAA module D4" evidence="15">
    <location>
        <begin position="465"/>
        <end position="724"/>
    </location>
</feature>
<keyword evidence="4" id="KW-0493">Microtubule</keyword>
<dbReference type="FunFam" id="1.20.920.30:FF:000003">
    <property type="entry name" value="Dynein axonemal heavy chain 17"/>
    <property type="match status" value="1"/>
</dbReference>
<sequence>MEQICRRILQFDTCLQVYRDYFKEFPNYVQAFKEPYYGVYECCDKKNIEIGRLEDQLSFLMDSARLEFTKWWLSEFRDVSFPDELSIFNCYIDMQTQKFAKWKAMIPQCELDLDIPLQSILVPTVETTRLRYFMDILMEHRHPVMLVGGAGSGKSVIVSDKLNNLPDSYLVTNAPFNFYTTSHMLQNVLEMPLEKKAGRNFGPPGSKQMIYFIDDINMPEVDQFGTVQPHTIIRQFMDYQHWYDRSKLTLKEIHNCQFAACMNPTSGSFTIDPRLQRHFSVFAVNFPSNESLLHIYSTILTQHLEDAGNKFAPSVQKLCTQITDAALTLHTRMSQMFLPNAIKFHYVFNMRDLANIFTGILYATHETCHDDTSIARLYIHEATRVYSDKLINMKDINSFKKLAREVARKSFEDCDEHKMFEEPLIYCHFSESLSDPKYMPVKSWESLSKLLDQAQLNYNELVGHLDLVLFEDAMAHVCRISRILEAPRGNALLIGVGGSGKQSLARLAAFISTLSVFQIQLRKDYGMQDLRTDIAALYLKVGVKNVPSVFLISDAQVPEEDFLVLINDMLASGEVPDLFPEDEVESIVAAVKNEVKQSGMLDTKQNCWKFFIDKVRQHLKIVLCFSPVGSTLRIRARKFPAIVNCTAIDWFHEWPQSALESVSFKFLSKLSCLSPELRTSVSEFMAYVHGTVNEMSEIYLLNEKRYNYTTPKSFLELISLYAKLLTAKNEEAQERIFRLENGLTKLSECARQVDFLQAQLAEQEINLKIKNEAADKLIVVVSAENMMVQKEKNISALEEQKVRRIEEDVSIKAKLCEEDLRKAEPALVAAQEALNTLNKNNLTELRSFGAPPEAVVNVCAAVMVLFAPKGKIPKDRSWRAAKVMMGKVDTFLNDLITYDKEHIHPKVIEALQPYLEDPEFDPEAIMGKSAAAAGLCAWKALQAAQDELHEAQEKLQFLNNKIHELEEKLNVIKSEFDAAVAEKQRYQQEADKTAFTIDLAQ</sequence>
<keyword evidence="7" id="KW-0243">Dynein</keyword>
<evidence type="ECO:0000256" key="3">
    <source>
        <dbReference type="ARBA" id="ARBA00022490"/>
    </source>
</evidence>